<dbReference type="InterPro" id="IPR001841">
    <property type="entry name" value="Znf_RING"/>
</dbReference>
<evidence type="ECO:0000256" key="2">
    <source>
        <dbReference type="ARBA" id="ARBA00022771"/>
    </source>
</evidence>
<evidence type="ECO:0000256" key="3">
    <source>
        <dbReference type="ARBA" id="ARBA00022833"/>
    </source>
</evidence>
<dbReference type="PANTHER" id="PTHR47156:SF10">
    <property type="entry name" value="E3 UBIQUITIN-PROTEIN LIGASE TRIM-21-RELATED"/>
    <property type="match status" value="1"/>
</dbReference>
<dbReference type="Proteomes" id="UP000005408">
    <property type="component" value="Unassembled WGS sequence"/>
</dbReference>
<dbReference type="EnsemblMetazoa" id="G30720.9">
    <property type="protein sequence ID" value="G30720.9:cds"/>
    <property type="gene ID" value="G30720"/>
</dbReference>
<dbReference type="OrthoDB" id="6160856at2759"/>
<dbReference type="Pfam" id="PF13639">
    <property type="entry name" value="zf-RING_2"/>
    <property type="match status" value="1"/>
</dbReference>
<keyword evidence="1" id="KW-0479">Metal-binding</keyword>
<sequence>MGGSCSNCFSRFSFRRQAGSVELGFNIPNVYQVEDEEEECAKTPSWLSFVDQEGAEGDNVFVDERCFICLEDYNEQQNLPRILPCGHIVCNKCLIELGRSTVFTKIKCPQDRHSFKIKKRHMPEAQSREISDLESTVSLSVGSALFLPGVNHAAINPLYNLDFQPGVDIASNINTDAMDSSTSVQQSNSIKSNSSSIMNISIQGNYSISNSSSNFSWRNPKYVMRKRLPDVPRLNGVYDDVPFYEPPPDYPINDEDYE</sequence>
<dbReference type="SMART" id="SM00184">
    <property type="entry name" value="RING"/>
    <property type="match status" value="1"/>
</dbReference>
<keyword evidence="7" id="KW-1185">Reference proteome</keyword>
<dbReference type="PROSITE" id="PS50089">
    <property type="entry name" value="ZF_RING_2"/>
    <property type="match status" value="1"/>
</dbReference>
<evidence type="ECO:0000313" key="6">
    <source>
        <dbReference type="EnsemblMetazoa" id="G30720.9:cds"/>
    </source>
</evidence>
<dbReference type="GO" id="GO:0008270">
    <property type="term" value="F:zinc ion binding"/>
    <property type="evidence" value="ECO:0007669"/>
    <property type="project" value="UniProtKB-KW"/>
</dbReference>
<dbReference type="AlphaFoldDB" id="A0A8W8M2X1"/>
<dbReference type="InterPro" id="IPR013083">
    <property type="entry name" value="Znf_RING/FYVE/PHD"/>
</dbReference>
<dbReference type="SUPFAM" id="SSF57850">
    <property type="entry name" value="RING/U-box"/>
    <property type="match status" value="1"/>
</dbReference>
<organism evidence="6 7">
    <name type="scientific">Magallana gigas</name>
    <name type="common">Pacific oyster</name>
    <name type="synonym">Crassostrea gigas</name>
    <dbReference type="NCBI Taxonomy" id="29159"/>
    <lineage>
        <taxon>Eukaryota</taxon>
        <taxon>Metazoa</taxon>
        <taxon>Spiralia</taxon>
        <taxon>Lophotrochozoa</taxon>
        <taxon>Mollusca</taxon>
        <taxon>Bivalvia</taxon>
        <taxon>Autobranchia</taxon>
        <taxon>Pteriomorphia</taxon>
        <taxon>Ostreida</taxon>
        <taxon>Ostreoidea</taxon>
        <taxon>Ostreidae</taxon>
        <taxon>Magallana</taxon>
    </lineage>
</organism>
<evidence type="ECO:0000256" key="4">
    <source>
        <dbReference type="PROSITE-ProRule" id="PRU00175"/>
    </source>
</evidence>
<dbReference type="PROSITE" id="PS00518">
    <property type="entry name" value="ZF_RING_1"/>
    <property type="match status" value="1"/>
</dbReference>
<evidence type="ECO:0000256" key="1">
    <source>
        <dbReference type="ARBA" id="ARBA00022723"/>
    </source>
</evidence>
<keyword evidence="3" id="KW-0862">Zinc</keyword>
<accession>A0A8W8M2X1</accession>
<evidence type="ECO:0000259" key="5">
    <source>
        <dbReference type="PROSITE" id="PS50089"/>
    </source>
</evidence>
<protein>
    <recommendedName>
        <fullName evidence="5">RING-type domain-containing protein</fullName>
    </recommendedName>
</protein>
<dbReference type="Gene3D" id="3.30.40.10">
    <property type="entry name" value="Zinc/RING finger domain, C3HC4 (zinc finger)"/>
    <property type="match status" value="1"/>
</dbReference>
<dbReference type="InterPro" id="IPR017907">
    <property type="entry name" value="Znf_RING_CS"/>
</dbReference>
<feature type="domain" description="RING-type" evidence="5">
    <location>
        <begin position="66"/>
        <end position="112"/>
    </location>
</feature>
<proteinExistence type="predicted"/>
<dbReference type="InterPro" id="IPR052667">
    <property type="entry name" value="E3_ubiquitin-ligase_RING"/>
</dbReference>
<keyword evidence="2 4" id="KW-0863">Zinc-finger</keyword>
<dbReference type="PANTHER" id="PTHR47156">
    <property type="entry name" value="PROTEIN CBG20824"/>
    <property type="match status" value="1"/>
</dbReference>
<reference evidence="6" key="1">
    <citation type="submission" date="2022-08" db="UniProtKB">
        <authorList>
            <consortium name="EnsemblMetazoa"/>
        </authorList>
    </citation>
    <scope>IDENTIFICATION</scope>
    <source>
        <strain evidence="6">05x7-T-G4-1.051#20</strain>
    </source>
</reference>
<dbReference type="OMA" id="HMPEAQS"/>
<name>A0A8W8M2X1_MAGGI</name>
<evidence type="ECO:0000313" key="7">
    <source>
        <dbReference type="Proteomes" id="UP000005408"/>
    </source>
</evidence>